<accession>A0A1H8RSM2</accession>
<evidence type="ECO:0000259" key="3">
    <source>
        <dbReference type="PROSITE" id="PS50977"/>
    </source>
</evidence>
<proteinExistence type="predicted"/>
<evidence type="ECO:0000313" key="5">
    <source>
        <dbReference type="EMBL" id="SEO69158.1"/>
    </source>
</evidence>
<dbReference type="EMBL" id="FODH01000010">
    <property type="protein sequence ID" value="SEO69158.1"/>
    <property type="molecule type" value="Genomic_DNA"/>
</dbReference>
<evidence type="ECO:0000256" key="2">
    <source>
        <dbReference type="PROSITE-ProRule" id="PRU00335"/>
    </source>
</evidence>
<dbReference type="Proteomes" id="UP000198809">
    <property type="component" value="Unassembled WGS sequence"/>
</dbReference>
<dbReference type="Pfam" id="PF00440">
    <property type="entry name" value="TetR_N"/>
    <property type="match status" value="1"/>
</dbReference>
<dbReference type="PROSITE" id="PS50977">
    <property type="entry name" value="HTH_TETR_2"/>
    <property type="match status" value="1"/>
</dbReference>
<gene>
    <name evidence="4" type="ORF">KP014_07385</name>
    <name evidence="5" type="ORF">SAMN04487895_11072</name>
</gene>
<dbReference type="AlphaFoldDB" id="A0A1H8RSM2"/>
<evidence type="ECO:0000313" key="7">
    <source>
        <dbReference type="Proteomes" id="UP000683429"/>
    </source>
</evidence>
<evidence type="ECO:0000313" key="4">
    <source>
        <dbReference type="EMBL" id="QWU17004.1"/>
    </source>
</evidence>
<dbReference type="InterPro" id="IPR039532">
    <property type="entry name" value="TetR_C_Firmicutes"/>
</dbReference>
<dbReference type="RefSeq" id="WP_036592809.1">
    <property type="nucleotide sequence ID" value="NZ_CP076607.1"/>
</dbReference>
<keyword evidence="7" id="KW-1185">Reference proteome</keyword>
<dbReference type="PANTHER" id="PTHR43479">
    <property type="entry name" value="ACREF/ENVCD OPERON REPRESSOR-RELATED"/>
    <property type="match status" value="1"/>
</dbReference>
<organism evidence="5 6">
    <name type="scientific">Paenibacillus sophorae</name>
    <dbReference type="NCBI Taxonomy" id="1333845"/>
    <lineage>
        <taxon>Bacteria</taxon>
        <taxon>Bacillati</taxon>
        <taxon>Bacillota</taxon>
        <taxon>Bacilli</taxon>
        <taxon>Bacillales</taxon>
        <taxon>Paenibacillaceae</taxon>
        <taxon>Paenibacillus</taxon>
    </lineage>
</organism>
<dbReference type="Gene3D" id="1.10.357.10">
    <property type="entry name" value="Tetracycline Repressor, domain 2"/>
    <property type="match status" value="1"/>
</dbReference>
<dbReference type="SUPFAM" id="SSF46689">
    <property type="entry name" value="Homeodomain-like"/>
    <property type="match status" value="1"/>
</dbReference>
<dbReference type="PANTHER" id="PTHR43479:SF7">
    <property type="entry name" value="TETR-FAMILY TRANSCRIPTIONAL REGULATOR"/>
    <property type="match status" value="1"/>
</dbReference>
<dbReference type="Proteomes" id="UP000683429">
    <property type="component" value="Chromosome"/>
</dbReference>
<evidence type="ECO:0000313" key="6">
    <source>
        <dbReference type="Proteomes" id="UP000198809"/>
    </source>
</evidence>
<dbReference type="InterPro" id="IPR001647">
    <property type="entry name" value="HTH_TetR"/>
</dbReference>
<feature type="DNA-binding region" description="H-T-H motif" evidence="2">
    <location>
        <begin position="35"/>
        <end position="54"/>
    </location>
</feature>
<dbReference type="Pfam" id="PF14278">
    <property type="entry name" value="TetR_C_8"/>
    <property type="match status" value="1"/>
</dbReference>
<sequence>MDTGTKTDRRILRTKEAINKAFLELFYEKEFDRITINDISERANVNRGTVYLHYTDKYDLLNKCIEDHLNQMILSCTFTKFSHNKLGLNESIEALKFLFVYFEENFLFFSFMFASRQTSIFRERMLHILITTIQEKLDMQGINQGMDQELIVDFTASAFVGTVEHWIMKQMPHSPQFMAEQVWKLFERNNIS</sequence>
<keyword evidence="1 2" id="KW-0238">DNA-binding</keyword>
<dbReference type="PRINTS" id="PR00455">
    <property type="entry name" value="HTHTETR"/>
</dbReference>
<dbReference type="EMBL" id="CP076607">
    <property type="protein sequence ID" value="QWU17004.1"/>
    <property type="molecule type" value="Genomic_DNA"/>
</dbReference>
<reference evidence="5 6" key="1">
    <citation type="submission" date="2016-10" db="EMBL/GenBank/DDBJ databases">
        <authorList>
            <person name="de Groot N.N."/>
        </authorList>
    </citation>
    <scope>NUCLEOTIDE SEQUENCE [LARGE SCALE GENOMIC DNA]</scope>
    <source>
        <strain evidence="5 6">CGMCC 1.10238</strain>
    </source>
</reference>
<reference evidence="4 7" key="2">
    <citation type="submission" date="2021-06" db="EMBL/GenBank/DDBJ databases">
        <title>Whole genome sequence of Paenibacillus sophorae DSM23020 for comparative genomics.</title>
        <authorList>
            <person name="Kim M.-J."/>
            <person name="Lee G."/>
            <person name="Shin J.-H."/>
        </authorList>
    </citation>
    <scope>NUCLEOTIDE SEQUENCE [LARGE SCALE GENOMIC DNA]</scope>
    <source>
        <strain evidence="4 7">DSM 23020</strain>
    </source>
</reference>
<dbReference type="InterPro" id="IPR050624">
    <property type="entry name" value="HTH-type_Tx_Regulator"/>
</dbReference>
<dbReference type="OrthoDB" id="9810250at2"/>
<evidence type="ECO:0000256" key="1">
    <source>
        <dbReference type="ARBA" id="ARBA00023125"/>
    </source>
</evidence>
<name>A0A1H8RSM2_9BACL</name>
<protein>
    <submittedName>
        <fullName evidence="4">TetR/AcrR family transcriptional regulator</fullName>
    </submittedName>
    <submittedName>
        <fullName evidence="5">Transcriptional regulator, TetR family</fullName>
    </submittedName>
</protein>
<feature type="domain" description="HTH tetR-type" evidence="3">
    <location>
        <begin position="12"/>
        <end position="72"/>
    </location>
</feature>
<dbReference type="InterPro" id="IPR009057">
    <property type="entry name" value="Homeodomain-like_sf"/>
</dbReference>
<dbReference type="STRING" id="1333845.SAMN04487895_11072"/>
<dbReference type="GO" id="GO:0003677">
    <property type="term" value="F:DNA binding"/>
    <property type="evidence" value="ECO:0007669"/>
    <property type="project" value="UniProtKB-UniRule"/>
</dbReference>